<evidence type="ECO:0000256" key="2">
    <source>
        <dbReference type="ARBA" id="ARBA00022771"/>
    </source>
</evidence>
<dbReference type="EMBL" id="CP067089">
    <property type="protein sequence ID" value="QQO08946.1"/>
    <property type="molecule type" value="Genomic_DNA"/>
</dbReference>
<dbReference type="PROSITE" id="PS51128">
    <property type="entry name" value="ZF_DKSA_2"/>
    <property type="match status" value="1"/>
</dbReference>
<dbReference type="Pfam" id="PF01258">
    <property type="entry name" value="zf-dskA_traR"/>
    <property type="match status" value="1"/>
</dbReference>
<evidence type="ECO:0000313" key="7">
    <source>
        <dbReference type="Proteomes" id="UP000595917"/>
    </source>
</evidence>
<accession>A0A7T8BA35</accession>
<dbReference type="RefSeq" id="WP_215626252.1">
    <property type="nucleotide sequence ID" value="NZ_CP067089.2"/>
</dbReference>
<evidence type="ECO:0000313" key="6">
    <source>
        <dbReference type="EMBL" id="QQO08946.1"/>
    </source>
</evidence>
<dbReference type="Gene3D" id="1.20.120.910">
    <property type="entry name" value="DksA, coiled-coil domain"/>
    <property type="match status" value="1"/>
</dbReference>
<name>A0A7T8BA35_9SPIR</name>
<dbReference type="SUPFAM" id="SSF109635">
    <property type="entry name" value="DnaK suppressor protein DksA, alpha-hairpin domain"/>
    <property type="match status" value="1"/>
</dbReference>
<feature type="domain" description="Zinc finger DksA/TraR C4-type" evidence="5">
    <location>
        <begin position="80"/>
        <end position="115"/>
    </location>
</feature>
<keyword evidence="2" id="KW-0863">Zinc-finger</keyword>
<dbReference type="InterPro" id="IPR020460">
    <property type="entry name" value="Znf_C4-type_bac"/>
</dbReference>
<dbReference type="PRINTS" id="PR00618">
    <property type="entry name" value="DKSAZNFINGER"/>
</dbReference>
<dbReference type="InterPro" id="IPR000962">
    <property type="entry name" value="Znf_DskA_TraR"/>
</dbReference>
<keyword evidence="7" id="KW-1185">Reference proteome</keyword>
<dbReference type="KEGG" id="bhc:JFL75_18750"/>
<keyword evidence="3" id="KW-0862">Zinc</keyword>
<sequence length="118" mass="13578">MDQTFVQRMDKSLTDLKSEIISNLMTSNDDFKEIVEGMDPKDFADIASDDIDRKMIEAIGSQDLKRLRLIDSALTRIQQGKYGLCMKCGKRIPQNRLEAIPYALMCIECKTADERRNR</sequence>
<dbReference type="AlphaFoldDB" id="A0A7T8BA35"/>
<evidence type="ECO:0000256" key="3">
    <source>
        <dbReference type="ARBA" id="ARBA00022833"/>
    </source>
</evidence>
<dbReference type="GO" id="GO:0008270">
    <property type="term" value="F:zinc ion binding"/>
    <property type="evidence" value="ECO:0007669"/>
    <property type="project" value="UniProtKB-KW"/>
</dbReference>
<evidence type="ECO:0000256" key="4">
    <source>
        <dbReference type="PROSITE-ProRule" id="PRU00510"/>
    </source>
</evidence>
<dbReference type="SUPFAM" id="SSF57716">
    <property type="entry name" value="Glucocorticoid receptor-like (DNA-binding domain)"/>
    <property type="match status" value="1"/>
</dbReference>
<dbReference type="PANTHER" id="PTHR33823:SF4">
    <property type="entry name" value="GENERAL STRESS PROTEIN 16O"/>
    <property type="match status" value="1"/>
</dbReference>
<reference evidence="6" key="1">
    <citation type="submission" date="2021-01" db="EMBL/GenBank/DDBJ databases">
        <title>Description of Breznakiella homolactica.</title>
        <authorList>
            <person name="Song Y."/>
            <person name="Brune A."/>
        </authorList>
    </citation>
    <scope>NUCLEOTIDE SEQUENCE</scope>
    <source>
        <strain evidence="6">RmG30</strain>
    </source>
</reference>
<organism evidence="6 7">
    <name type="scientific">Breznakiella homolactica</name>
    <dbReference type="NCBI Taxonomy" id="2798577"/>
    <lineage>
        <taxon>Bacteria</taxon>
        <taxon>Pseudomonadati</taxon>
        <taxon>Spirochaetota</taxon>
        <taxon>Spirochaetia</taxon>
        <taxon>Spirochaetales</taxon>
        <taxon>Breznakiellaceae</taxon>
        <taxon>Breznakiella</taxon>
    </lineage>
</organism>
<evidence type="ECO:0000256" key="1">
    <source>
        <dbReference type="ARBA" id="ARBA00022723"/>
    </source>
</evidence>
<evidence type="ECO:0000259" key="5">
    <source>
        <dbReference type="Pfam" id="PF01258"/>
    </source>
</evidence>
<dbReference type="Proteomes" id="UP000595917">
    <property type="component" value="Chromosome"/>
</dbReference>
<gene>
    <name evidence="6" type="ORF">JFL75_18750</name>
</gene>
<protein>
    <submittedName>
        <fullName evidence="6">TraR/DksA family transcriptional regulator</fullName>
    </submittedName>
</protein>
<feature type="zinc finger region" description="dksA C4-type" evidence="4">
    <location>
        <begin position="85"/>
        <end position="109"/>
    </location>
</feature>
<proteinExistence type="predicted"/>
<keyword evidence="1" id="KW-0479">Metal-binding</keyword>
<dbReference type="InterPro" id="IPR037187">
    <property type="entry name" value="DnaK_N"/>
</dbReference>
<dbReference type="PANTHER" id="PTHR33823">
    <property type="entry name" value="RNA POLYMERASE-BINDING TRANSCRIPTION FACTOR DKSA-RELATED"/>
    <property type="match status" value="1"/>
</dbReference>